<dbReference type="InterPro" id="IPR004477">
    <property type="entry name" value="ComEC_N"/>
</dbReference>
<evidence type="ECO:0000256" key="1">
    <source>
        <dbReference type="ARBA" id="ARBA00004651"/>
    </source>
</evidence>
<dbReference type="CDD" id="cd07731">
    <property type="entry name" value="ComA-like_MBL-fold"/>
    <property type="match status" value="1"/>
</dbReference>
<feature type="transmembrane region" description="Helical" evidence="6">
    <location>
        <begin position="214"/>
        <end position="234"/>
    </location>
</feature>
<comment type="caution">
    <text evidence="8">The sequence shown here is derived from an EMBL/GenBank/DDBJ whole genome shotgun (WGS) entry which is preliminary data.</text>
</comment>
<dbReference type="SMART" id="SM00849">
    <property type="entry name" value="Lactamase_B"/>
    <property type="match status" value="1"/>
</dbReference>
<dbReference type="OrthoDB" id="9761531at2"/>
<evidence type="ECO:0000256" key="6">
    <source>
        <dbReference type="SAM" id="Phobius"/>
    </source>
</evidence>
<keyword evidence="5 6" id="KW-0472">Membrane</keyword>
<feature type="transmembrane region" description="Helical" evidence="6">
    <location>
        <begin position="362"/>
        <end position="384"/>
    </location>
</feature>
<feature type="transmembrane region" description="Helical" evidence="6">
    <location>
        <begin position="271"/>
        <end position="292"/>
    </location>
</feature>
<sequence length="764" mass="86723">MNLDRACVGFCLALLPILWLPQVGLNWVAYGAILSLLVAILRRKWLYAVVAGAVALSYGQVVQLAERANQVSAQKSSQRIEIVKILDQNPYQTAIAKLDSGESIYLNWQAETPLKLNQLYQAQLNLRPISGRLNEGNFSRQRWLLAQKLTATATVKQAEILPQTTFPLRTQWFYRTFQQTENLATQGLLLALAFGERAWLPNEQWTIFQQTTTAHLIAISGLHIALAMGIGFWIAKLGLWGGWRFFPLQAVRLPLILPYAVGFLLAVEYSFLAGFSVPTLRALLAISVVLLCRFARRHYSAWQLWWRVVAVLLLFDPLAILSESFWLSILAVASLIFWYRYFSLSQWQARLGRNFSKSTRLLVGLVHLQLGIGLIFAPVQFFFFEGSTPLALLANLLIVPLYSLVLVPLILISLLTDNLFLSWQLAGWLAQQSLIILTPMADFWWIFSRQQQWLLVGLNGMILAILYGWLYQKSRIYWLRMAIISLIFQLGFWGLRWKKDPSQWLMFDVGQGLAMALVYHEQGQKKAVMFDSGGSWGEAQQRNSMAKLEILPYLRREGIELAAIFLSHDDNDHSGGVVDLLTAFPQAKLISSSKIRYGDKSPEPCVAGQQWQFGEFRLTSIFPHKTVERAKNQDSCIILAESDRLQWLFTGDTGQGEERRFAQAVGKIDFLQLAHHGSKTSTSETLLAQTKPQIAVVGTGRWNPWRMPNQSVVERVEQRGIKLWDTAKVGMIKLEFEQDNWTVSGARSPNSAWYQQLFGQAPQK</sequence>
<dbReference type="SUPFAM" id="SSF56281">
    <property type="entry name" value="Metallo-hydrolase/oxidoreductase"/>
    <property type="match status" value="1"/>
</dbReference>
<evidence type="ECO:0000259" key="7">
    <source>
        <dbReference type="SMART" id="SM00849"/>
    </source>
</evidence>
<comment type="subcellular location">
    <subcellularLocation>
        <location evidence="1">Cell membrane</location>
        <topology evidence="1">Multi-pass membrane protein</topology>
    </subcellularLocation>
</comment>
<dbReference type="InterPro" id="IPR001279">
    <property type="entry name" value="Metallo-B-lactamas"/>
</dbReference>
<dbReference type="NCBIfam" id="TIGR00360">
    <property type="entry name" value="ComEC_N-term"/>
    <property type="match status" value="1"/>
</dbReference>
<feature type="transmembrane region" description="Helical" evidence="6">
    <location>
        <begin position="453"/>
        <end position="470"/>
    </location>
</feature>
<dbReference type="STRING" id="734.B0187_06010"/>
<dbReference type="GO" id="GO:0030420">
    <property type="term" value="P:establishment of competence for transformation"/>
    <property type="evidence" value="ECO:0007669"/>
    <property type="project" value="InterPro"/>
</dbReference>
<name>A0A1T0AS97_9PAST</name>
<dbReference type="Pfam" id="PF13567">
    <property type="entry name" value="DUF4131"/>
    <property type="match status" value="1"/>
</dbReference>
<protein>
    <submittedName>
        <fullName evidence="8">DNA internalization-related competence protein ComEC/Rec2</fullName>
    </submittedName>
</protein>
<dbReference type="GO" id="GO:0005886">
    <property type="term" value="C:plasma membrane"/>
    <property type="evidence" value="ECO:0007669"/>
    <property type="project" value="UniProtKB-SubCell"/>
</dbReference>
<dbReference type="InterPro" id="IPR004797">
    <property type="entry name" value="Competence_ComEC/Rec2"/>
</dbReference>
<keyword evidence="9" id="KW-1185">Reference proteome</keyword>
<dbReference type="PANTHER" id="PTHR30619">
    <property type="entry name" value="DNA INTERNALIZATION/COMPETENCE PROTEIN COMEC/REC2"/>
    <property type="match status" value="1"/>
</dbReference>
<dbReference type="EMBL" id="MUYA01000007">
    <property type="protein sequence ID" value="OOR99309.1"/>
    <property type="molecule type" value="Genomic_DNA"/>
</dbReference>
<feature type="domain" description="Metallo-beta-lactamase" evidence="7">
    <location>
        <begin position="512"/>
        <end position="701"/>
    </location>
</feature>
<feature type="transmembrane region" description="Helical" evidence="6">
    <location>
        <begin position="304"/>
        <end position="320"/>
    </location>
</feature>
<keyword evidence="2" id="KW-1003">Cell membrane</keyword>
<evidence type="ECO:0000313" key="8">
    <source>
        <dbReference type="EMBL" id="OOR99309.1"/>
    </source>
</evidence>
<feature type="transmembrane region" description="Helical" evidence="6">
    <location>
        <begin position="427"/>
        <end position="447"/>
    </location>
</feature>
<dbReference type="RefSeq" id="WP_078236956.1">
    <property type="nucleotide sequence ID" value="NZ_MUYA01000007.1"/>
</dbReference>
<dbReference type="NCBIfam" id="TIGR00361">
    <property type="entry name" value="ComEC_Rec2"/>
    <property type="match status" value="1"/>
</dbReference>
<dbReference type="Pfam" id="PF00753">
    <property type="entry name" value="Lactamase_B"/>
    <property type="match status" value="1"/>
</dbReference>
<reference evidence="8 9" key="1">
    <citation type="submission" date="2017-02" db="EMBL/GenBank/DDBJ databases">
        <title>Draft genome sequence of Haemophilus paracuniculus CCUG 43573 type strain.</title>
        <authorList>
            <person name="Engstrom-Jakobsson H."/>
            <person name="Salva-Serra F."/>
            <person name="Thorell K."/>
            <person name="Gonzales-Siles L."/>
            <person name="Karlsson R."/>
            <person name="Boulund F."/>
            <person name="Engstrand L."/>
            <person name="Kristiansson E."/>
            <person name="Moore E."/>
        </authorList>
    </citation>
    <scope>NUCLEOTIDE SEQUENCE [LARGE SCALE GENOMIC DNA]</scope>
    <source>
        <strain evidence="8 9">CCUG 43573</strain>
    </source>
</reference>
<evidence type="ECO:0000313" key="9">
    <source>
        <dbReference type="Proteomes" id="UP000190867"/>
    </source>
</evidence>
<organism evidence="8 9">
    <name type="scientific">Haemophilus paracuniculus</name>
    <dbReference type="NCBI Taxonomy" id="734"/>
    <lineage>
        <taxon>Bacteria</taxon>
        <taxon>Pseudomonadati</taxon>
        <taxon>Pseudomonadota</taxon>
        <taxon>Gammaproteobacteria</taxon>
        <taxon>Pasteurellales</taxon>
        <taxon>Pasteurellaceae</taxon>
        <taxon>Haemophilus</taxon>
    </lineage>
</organism>
<feature type="transmembrane region" description="Helical" evidence="6">
    <location>
        <begin position="477"/>
        <end position="495"/>
    </location>
</feature>
<evidence type="ECO:0000256" key="2">
    <source>
        <dbReference type="ARBA" id="ARBA00022475"/>
    </source>
</evidence>
<dbReference type="Gene3D" id="3.60.15.10">
    <property type="entry name" value="Ribonuclease Z/Hydroxyacylglutathione hydrolase-like"/>
    <property type="match status" value="1"/>
</dbReference>
<evidence type="ECO:0000256" key="3">
    <source>
        <dbReference type="ARBA" id="ARBA00022692"/>
    </source>
</evidence>
<gene>
    <name evidence="8" type="ORF">B0187_06010</name>
</gene>
<evidence type="ECO:0000256" key="5">
    <source>
        <dbReference type="ARBA" id="ARBA00023136"/>
    </source>
</evidence>
<dbReference type="InterPro" id="IPR025405">
    <property type="entry name" value="DUF4131"/>
</dbReference>
<dbReference type="Pfam" id="PF03772">
    <property type="entry name" value="Competence"/>
    <property type="match status" value="1"/>
</dbReference>
<proteinExistence type="predicted"/>
<dbReference type="Proteomes" id="UP000190867">
    <property type="component" value="Unassembled WGS sequence"/>
</dbReference>
<accession>A0A1T0AS97</accession>
<keyword evidence="3 6" id="KW-0812">Transmembrane</keyword>
<dbReference type="InterPro" id="IPR036866">
    <property type="entry name" value="RibonucZ/Hydroxyglut_hydro"/>
</dbReference>
<dbReference type="InterPro" id="IPR035681">
    <property type="entry name" value="ComA-like_MBL"/>
</dbReference>
<feature type="transmembrane region" description="Helical" evidence="6">
    <location>
        <begin position="390"/>
        <end position="415"/>
    </location>
</feature>
<keyword evidence="4 6" id="KW-1133">Transmembrane helix</keyword>
<feature type="transmembrane region" description="Helical" evidence="6">
    <location>
        <begin position="326"/>
        <end position="342"/>
    </location>
</feature>
<dbReference type="InterPro" id="IPR052159">
    <property type="entry name" value="Competence_DNA_uptake"/>
</dbReference>
<dbReference type="AlphaFoldDB" id="A0A1T0AS97"/>
<dbReference type="PANTHER" id="PTHR30619:SF1">
    <property type="entry name" value="RECOMBINATION PROTEIN 2"/>
    <property type="match status" value="1"/>
</dbReference>
<evidence type="ECO:0000256" key="4">
    <source>
        <dbReference type="ARBA" id="ARBA00022989"/>
    </source>
</evidence>